<gene>
    <name evidence="2" type="ORF">DI564_15305</name>
</gene>
<feature type="signal peptide" evidence="1">
    <location>
        <begin position="1"/>
        <end position="20"/>
    </location>
</feature>
<dbReference type="InterPro" id="IPR052025">
    <property type="entry name" value="Xyloglucanase_GH74"/>
</dbReference>
<dbReference type="Proteomes" id="UP000249046">
    <property type="component" value="Unassembled WGS sequence"/>
</dbReference>
<dbReference type="SUPFAM" id="SSF110296">
    <property type="entry name" value="Oligoxyloglucan reducing end-specific cellobiohydrolase"/>
    <property type="match status" value="3"/>
</dbReference>
<proteinExistence type="predicted"/>
<dbReference type="AlphaFoldDB" id="A0A2W5K5S6"/>
<comment type="caution">
    <text evidence="2">The sequence shown here is derived from an EMBL/GenBank/DDBJ whole genome shotgun (WGS) entry which is preliminary data.</text>
</comment>
<accession>A0A2W5K5S6</accession>
<evidence type="ECO:0000313" key="2">
    <source>
        <dbReference type="EMBL" id="PZQ10688.1"/>
    </source>
</evidence>
<dbReference type="InterPro" id="IPR015943">
    <property type="entry name" value="WD40/YVTN_repeat-like_dom_sf"/>
</dbReference>
<dbReference type="PANTHER" id="PTHR43739:SF5">
    <property type="entry name" value="EXO-ALPHA-SIALIDASE"/>
    <property type="match status" value="1"/>
</dbReference>
<protein>
    <recommendedName>
        <fullName evidence="4">Photosynthesis system II assembly factor Ycf48/Hcf136-like domain-containing protein</fullName>
    </recommendedName>
</protein>
<keyword evidence="1" id="KW-0732">Signal</keyword>
<name>A0A2W5K5S6_9GAMM</name>
<organism evidence="2 3">
    <name type="scientific">Rhodanobacter denitrificans</name>
    <dbReference type="NCBI Taxonomy" id="666685"/>
    <lineage>
        <taxon>Bacteria</taxon>
        <taxon>Pseudomonadati</taxon>
        <taxon>Pseudomonadota</taxon>
        <taxon>Gammaproteobacteria</taxon>
        <taxon>Lysobacterales</taxon>
        <taxon>Rhodanobacteraceae</taxon>
        <taxon>Rhodanobacter</taxon>
    </lineage>
</organism>
<dbReference type="EMBL" id="QFPO01000019">
    <property type="protein sequence ID" value="PZQ10688.1"/>
    <property type="molecule type" value="Genomic_DNA"/>
</dbReference>
<dbReference type="CDD" id="cd15482">
    <property type="entry name" value="Sialidase_non-viral"/>
    <property type="match status" value="2"/>
</dbReference>
<dbReference type="GO" id="GO:0010411">
    <property type="term" value="P:xyloglucan metabolic process"/>
    <property type="evidence" value="ECO:0007669"/>
    <property type="project" value="TreeGrafter"/>
</dbReference>
<evidence type="ECO:0008006" key="4">
    <source>
        <dbReference type="Google" id="ProtNLM"/>
    </source>
</evidence>
<sequence length="633" mass="66657">MRIGYWLACATLAVVQNTTAGTGDWVATGPDGGTVAAIDRSATTLYVASTGHLYRSNDDGALWQATAEAPQEFGAIAVSRHDPQRILAAAGSGILRSTDGGATWSRTELPGWVSRIVRSALPERAEEVIAVAGEQLVRSTDDGITWQTLLDATGQPLAADDVAADPRGPSYYAVERFGRLLASTDGGLNWRHVASLSPSGMLAPSIVVDATDSRFVYVVTYSIDVSYVHRYRTDTLAYQRVHTADWHGAVIVDPWTPGRLWVSGSGIDSTTYRVFESTDHGESWQPVYSGARVALLAADTHVRDRLYGQNALGLVVSDDAGRTWTSRTSGIDSASIEAVSIDPRRPTTLLAALSAGGVRISTDQGANWDSADAGLSSTAVRALTRHPVLDDVVYAATDAGLHRSDDQGRTWQPVSGAVGRFSALAIDTALPQRMTALRNGAIVFSADGGETWQSMFPDARAIEASPAGGPVYALLWGSGSAHTVMRAPAHGQTFEIVGGDLRLTTLAAHPYAPSVVIGVRIGTPATVYLSSDGGTTWQVRSTLAASGLPRVAFDRCDGASVLLAIGDSVYRSADWGATWQPAPLPKPSRTLADLSVACTDGHAYAALGGVDSGVQVRVPAAVERISSGGFEPF</sequence>
<feature type="chain" id="PRO_5016039751" description="Photosynthesis system II assembly factor Ycf48/Hcf136-like domain-containing protein" evidence="1">
    <location>
        <begin position="21"/>
        <end position="633"/>
    </location>
</feature>
<dbReference type="Gene3D" id="2.130.10.10">
    <property type="entry name" value="YVTN repeat-like/Quinoprotein amine dehydrogenase"/>
    <property type="match status" value="4"/>
</dbReference>
<dbReference type="PANTHER" id="PTHR43739">
    <property type="entry name" value="XYLOGLUCANASE (EUROFUNG)"/>
    <property type="match status" value="1"/>
</dbReference>
<reference evidence="2 3" key="1">
    <citation type="submission" date="2017-08" db="EMBL/GenBank/DDBJ databases">
        <title>Infants hospitalized years apart are colonized by the same room-sourced microbial strains.</title>
        <authorList>
            <person name="Brooks B."/>
            <person name="Olm M.R."/>
            <person name="Firek B.A."/>
            <person name="Baker R."/>
            <person name="Thomas B.C."/>
            <person name="Morowitz M.J."/>
            <person name="Banfield J.F."/>
        </authorList>
    </citation>
    <scope>NUCLEOTIDE SEQUENCE [LARGE SCALE GENOMIC DNA]</scope>
    <source>
        <strain evidence="2">S2_005_003_R2_42</strain>
    </source>
</reference>
<evidence type="ECO:0000313" key="3">
    <source>
        <dbReference type="Proteomes" id="UP000249046"/>
    </source>
</evidence>
<evidence type="ECO:0000256" key="1">
    <source>
        <dbReference type="SAM" id="SignalP"/>
    </source>
</evidence>